<reference evidence="1 2" key="1">
    <citation type="submission" date="2015-09" db="EMBL/GenBank/DDBJ databases">
        <title>Sorangium comparison.</title>
        <authorList>
            <person name="Zaburannyi N."/>
            <person name="Bunk B."/>
            <person name="Overmann J."/>
            <person name="Mueller R."/>
        </authorList>
    </citation>
    <scope>NUCLEOTIDE SEQUENCE [LARGE SCALE GENOMIC DNA]</scope>
    <source>
        <strain evidence="1 2">So ce836</strain>
    </source>
</reference>
<evidence type="ECO:0000313" key="1">
    <source>
        <dbReference type="EMBL" id="AUX33302.1"/>
    </source>
</evidence>
<sequence length="54" mass="5277">MTEDRANAVDHHLITSAPDASFAAGSVAVCEPGAVVAGHAGHAGHDCRPGAIAS</sequence>
<dbReference type="EMBL" id="CP012672">
    <property type="protein sequence ID" value="AUX33302.1"/>
    <property type="molecule type" value="Genomic_DNA"/>
</dbReference>
<dbReference type="AlphaFoldDB" id="A0A4V0NGI6"/>
<organism evidence="1 2">
    <name type="scientific">Sorangium cellulosum</name>
    <name type="common">Polyangium cellulosum</name>
    <dbReference type="NCBI Taxonomy" id="56"/>
    <lineage>
        <taxon>Bacteria</taxon>
        <taxon>Pseudomonadati</taxon>
        <taxon>Myxococcota</taxon>
        <taxon>Polyangia</taxon>
        <taxon>Polyangiales</taxon>
        <taxon>Polyangiaceae</taxon>
        <taxon>Sorangium</taxon>
    </lineage>
</organism>
<protein>
    <submittedName>
        <fullName evidence="1">Uncharacterized protein</fullName>
    </submittedName>
</protein>
<proteinExistence type="predicted"/>
<name>A0A4V0NGI6_SORCE</name>
<accession>A0A4V0NGI6</accession>
<gene>
    <name evidence="1" type="ORF">SOCE836_054570</name>
</gene>
<dbReference type="Proteomes" id="UP000295497">
    <property type="component" value="Chromosome"/>
</dbReference>
<evidence type="ECO:0000313" key="2">
    <source>
        <dbReference type="Proteomes" id="UP000295497"/>
    </source>
</evidence>